<sequence>MVAAVGEFQMPARFGRAEHYPAESFMIGKAAEQLESQPGAIHAGGGVQFADRLAMRI</sequence>
<dbReference type="EMBL" id="UGKQ01000007">
    <property type="protein sequence ID" value="STS82614.1"/>
    <property type="molecule type" value="Genomic_DNA"/>
</dbReference>
<accession>A0A377TVE1</accession>
<protein>
    <submittedName>
        <fullName evidence="1">Uncharacterized protein</fullName>
    </submittedName>
</protein>
<evidence type="ECO:0000313" key="1">
    <source>
        <dbReference type="EMBL" id="STS82614.1"/>
    </source>
</evidence>
<gene>
    <name evidence="1" type="ORF">NCTC9140_04365</name>
</gene>
<name>A0A377TVE1_KLEPN</name>
<dbReference type="Proteomes" id="UP000254938">
    <property type="component" value="Unassembled WGS sequence"/>
</dbReference>
<organism evidence="1 2">
    <name type="scientific">Klebsiella pneumoniae</name>
    <dbReference type="NCBI Taxonomy" id="573"/>
    <lineage>
        <taxon>Bacteria</taxon>
        <taxon>Pseudomonadati</taxon>
        <taxon>Pseudomonadota</taxon>
        <taxon>Gammaproteobacteria</taxon>
        <taxon>Enterobacterales</taxon>
        <taxon>Enterobacteriaceae</taxon>
        <taxon>Klebsiella/Raoultella group</taxon>
        <taxon>Klebsiella</taxon>
        <taxon>Klebsiella pneumoniae complex</taxon>
    </lineage>
</organism>
<reference evidence="1 2" key="1">
    <citation type="submission" date="2018-06" db="EMBL/GenBank/DDBJ databases">
        <authorList>
            <consortium name="Pathogen Informatics"/>
            <person name="Doyle S."/>
        </authorList>
    </citation>
    <scope>NUCLEOTIDE SEQUENCE [LARGE SCALE GENOMIC DNA]</scope>
    <source>
        <strain evidence="1 2">NCTC9140</strain>
    </source>
</reference>
<proteinExistence type="predicted"/>
<dbReference type="AlphaFoldDB" id="A0A377TVE1"/>
<evidence type="ECO:0000313" key="2">
    <source>
        <dbReference type="Proteomes" id="UP000254938"/>
    </source>
</evidence>